<protein>
    <submittedName>
        <fullName evidence="1">Uncharacterized protein</fullName>
    </submittedName>
</protein>
<name>X1V5J6_9ZZZZ</name>
<accession>X1V5J6</accession>
<gene>
    <name evidence="1" type="ORF">S12H4_27768</name>
</gene>
<sequence length="135" mass="15201">MNLEMPPRVPRTEYSVTTHWALVSAVTGIEVGPDSDEAVRTRAARAFMKAWKYDFFWSTLIGSGEFGDKRTKMGHGVYEADGSDYDADIRPLFTDPEEALAFDPWEAYGQKDSAELVRRFEAHYQANCEANPDGV</sequence>
<evidence type="ECO:0000313" key="1">
    <source>
        <dbReference type="EMBL" id="GAI99914.1"/>
    </source>
</evidence>
<feature type="non-terminal residue" evidence="1">
    <location>
        <position position="135"/>
    </location>
</feature>
<comment type="caution">
    <text evidence="1">The sequence shown here is derived from an EMBL/GenBank/DDBJ whole genome shotgun (WGS) entry which is preliminary data.</text>
</comment>
<dbReference type="AlphaFoldDB" id="X1V5J6"/>
<organism evidence="1">
    <name type="scientific">marine sediment metagenome</name>
    <dbReference type="NCBI Taxonomy" id="412755"/>
    <lineage>
        <taxon>unclassified sequences</taxon>
        <taxon>metagenomes</taxon>
        <taxon>ecological metagenomes</taxon>
    </lineage>
</organism>
<dbReference type="EMBL" id="BARW01015875">
    <property type="protein sequence ID" value="GAI99914.1"/>
    <property type="molecule type" value="Genomic_DNA"/>
</dbReference>
<proteinExistence type="predicted"/>
<reference evidence="1" key="1">
    <citation type="journal article" date="2014" name="Front. Microbiol.">
        <title>High frequency of phylogenetically diverse reductive dehalogenase-homologous genes in deep subseafloor sedimentary metagenomes.</title>
        <authorList>
            <person name="Kawai M."/>
            <person name="Futagami T."/>
            <person name="Toyoda A."/>
            <person name="Takaki Y."/>
            <person name="Nishi S."/>
            <person name="Hori S."/>
            <person name="Arai W."/>
            <person name="Tsubouchi T."/>
            <person name="Morono Y."/>
            <person name="Uchiyama I."/>
            <person name="Ito T."/>
            <person name="Fujiyama A."/>
            <person name="Inagaki F."/>
            <person name="Takami H."/>
        </authorList>
    </citation>
    <scope>NUCLEOTIDE SEQUENCE</scope>
    <source>
        <strain evidence="1">Expedition CK06-06</strain>
    </source>
</reference>